<evidence type="ECO:0000313" key="10">
    <source>
        <dbReference type="Proteomes" id="UP000711614"/>
    </source>
</evidence>
<keyword evidence="5 8" id="KW-0472">Membrane</keyword>
<proteinExistence type="inferred from homology"/>
<evidence type="ECO:0000256" key="4">
    <source>
        <dbReference type="ARBA" id="ARBA00022989"/>
    </source>
</evidence>
<feature type="transmembrane region" description="Helical" evidence="8">
    <location>
        <begin position="214"/>
        <end position="237"/>
    </location>
</feature>
<evidence type="ECO:0000313" key="9">
    <source>
        <dbReference type="EMBL" id="MBP2413933.1"/>
    </source>
</evidence>
<evidence type="ECO:0000256" key="5">
    <source>
        <dbReference type="ARBA" id="ARBA00023136"/>
    </source>
</evidence>
<keyword evidence="10" id="KW-1185">Reference proteome</keyword>
<keyword evidence="4 8" id="KW-1133">Transmembrane helix</keyword>
<name>A0ABS4YYS2_9MICC</name>
<dbReference type="PANTHER" id="PTHR19139:SF199">
    <property type="entry name" value="MIP17260P"/>
    <property type="match status" value="1"/>
</dbReference>
<reference evidence="9 10" key="1">
    <citation type="submission" date="2021-03" db="EMBL/GenBank/DDBJ databases">
        <title>Sequencing the genomes of 1000 actinobacteria strains.</title>
        <authorList>
            <person name="Klenk H.-P."/>
        </authorList>
    </citation>
    <scope>NUCLEOTIDE SEQUENCE [LARGE SCALE GENOMIC DNA]</scope>
    <source>
        <strain evidence="9 10">DSM 16005</strain>
    </source>
</reference>
<feature type="transmembrane region" description="Helical" evidence="8">
    <location>
        <begin position="174"/>
        <end position="194"/>
    </location>
</feature>
<dbReference type="InterPro" id="IPR000425">
    <property type="entry name" value="MIP"/>
</dbReference>
<dbReference type="InterPro" id="IPR023271">
    <property type="entry name" value="Aquaporin-like"/>
</dbReference>
<dbReference type="Pfam" id="PF00230">
    <property type="entry name" value="MIP"/>
    <property type="match status" value="1"/>
</dbReference>
<feature type="transmembrane region" description="Helical" evidence="8">
    <location>
        <begin position="93"/>
        <end position="112"/>
    </location>
</feature>
<feature type="region of interest" description="Disordered" evidence="7">
    <location>
        <begin position="274"/>
        <end position="298"/>
    </location>
</feature>
<feature type="transmembrane region" description="Helical" evidence="8">
    <location>
        <begin position="21"/>
        <end position="40"/>
    </location>
</feature>
<organism evidence="9 10">
    <name type="scientific">Arthrobacter stackebrandtii</name>
    <dbReference type="NCBI Taxonomy" id="272161"/>
    <lineage>
        <taxon>Bacteria</taxon>
        <taxon>Bacillati</taxon>
        <taxon>Actinomycetota</taxon>
        <taxon>Actinomycetes</taxon>
        <taxon>Micrococcales</taxon>
        <taxon>Micrococcaceae</taxon>
        <taxon>Arthrobacter</taxon>
    </lineage>
</organism>
<dbReference type="SUPFAM" id="SSF81338">
    <property type="entry name" value="Aquaporin-like"/>
    <property type="match status" value="1"/>
</dbReference>
<accession>A0ABS4YYS2</accession>
<sequence length="317" mass="31949">MTSSGTAKAPAQAYPLSIRTAIEGLGSFIIVFAGLGTALFSPAGSGSTIGFAYGLAMVAAIISFGHVSNGYFNPAFSLGMAVAGRLKFSAAGLYIVAQTVGAILASAVWLAMMKVMPAEATPETAKLFGALANGFDTHSPSSVPMIGVLIVEFVLVGVLTAMLLGATSPRNKTVLGPISIGIAFAIAVAITMPLSNGSLNPARATSVVFLAESWAVGQLWLFWLAPLFGAALAAAVYRSFAASEKNVPLLADDAETPSAPLAAEASSAASETAAALSIEKSGETGAADKGDAAADVDDAPAAKSVDDAQAFFDAHKK</sequence>
<gene>
    <name evidence="9" type="ORF">JOF48_002732</name>
</gene>
<dbReference type="PANTHER" id="PTHR19139">
    <property type="entry name" value="AQUAPORIN TRANSPORTER"/>
    <property type="match status" value="1"/>
</dbReference>
<dbReference type="PRINTS" id="PR00783">
    <property type="entry name" value="MINTRINSICP"/>
</dbReference>
<evidence type="ECO:0000256" key="7">
    <source>
        <dbReference type="SAM" id="MobiDB-lite"/>
    </source>
</evidence>
<dbReference type="Gene3D" id="1.20.1080.10">
    <property type="entry name" value="Glycerol uptake facilitator protein"/>
    <property type="match status" value="1"/>
</dbReference>
<dbReference type="EMBL" id="JAGIOI010000001">
    <property type="protein sequence ID" value="MBP2413933.1"/>
    <property type="molecule type" value="Genomic_DNA"/>
</dbReference>
<feature type="transmembrane region" description="Helical" evidence="8">
    <location>
        <begin position="145"/>
        <end position="167"/>
    </location>
</feature>
<evidence type="ECO:0000256" key="2">
    <source>
        <dbReference type="ARBA" id="ARBA00006175"/>
    </source>
</evidence>
<dbReference type="InterPro" id="IPR034294">
    <property type="entry name" value="Aquaporin_transptr"/>
</dbReference>
<evidence type="ECO:0000256" key="8">
    <source>
        <dbReference type="SAM" id="Phobius"/>
    </source>
</evidence>
<keyword evidence="6" id="KW-0813">Transport</keyword>
<dbReference type="RefSeq" id="WP_209681541.1">
    <property type="nucleotide sequence ID" value="NZ_JAGIOI010000001.1"/>
</dbReference>
<evidence type="ECO:0000256" key="6">
    <source>
        <dbReference type="RuleBase" id="RU000477"/>
    </source>
</evidence>
<keyword evidence="3 6" id="KW-0812">Transmembrane</keyword>
<dbReference type="Proteomes" id="UP000711614">
    <property type="component" value="Unassembled WGS sequence"/>
</dbReference>
<comment type="subcellular location">
    <subcellularLocation>
        <location evidence="1">Membrane</location>
        <topology evidence="1">Multi-pass membrane protein</topology>
    </subcellularLocation>
</comment>
<comment type="similarity">
    <text evidence="2 6">Belongs to the MIP/aquaporin (TC 1.A.8) family.</text>
</comment>
<comment type="caution">
    <text evidence="9">The sequence shown here is derived from an EMBL/GenBank/DDBJ whole genome shotgun (WGS) entry which is preliminary data.</text>
</comment>
<feature type="compositionally biased region" description="Basic and acidic residues" evidence="7">
    <location>
        <begin position="280"/>
        <end position="292"/>
    </location>
</feature>
<evidence type="ECO:0000256" key="1">
    <source>
        <dbReference type="ARBA" id="ARBA00004141"/>
    </source>
</evidence>
<evidence type="ECO:0000256" key="3">
    <source>
        <dbReference type="ARBA" id="ARBA00022692"/>
    </source>
</evidence>
<protein>
    <submittedName>
        <fullName evidence="9">Aquaporin Z</fullName>
    </submittedName>
</protein>
<feature type="transmembrane region" description="Helical" evidence="8">
    <location>
        <begin position="52"/>
        <end position="72"/>
    </location>
</feature>